<keyword evidence="2" id="KW-0639">Primosome</keyword>
<dbReference type="InterPro" id="IPR007694">
    <property type="entry name" value="DNA_helicase_DnaB-like_C"/>
</dbReference>
<dbReference type="Proteomes" id="UP001304300">
    <property type="component" value="Chromosome"/>
</dbReference>
<keyword evidence="4" id="KW-0547">Nucleotide-binding</keyword>
<dbReference type="GO" id="GO:0003677">
    <property type="term" value="F:DNA binding"/>
    <property type="evidence" value="ECO:0007669"/>
    <property type="project" value="UniProtKB-KW"/>
</dbReference>
<dbReference type="GO" id="GO:0043139">
    <property type="term" value="F:5'-3' DNA helicase activity"/>
    <property type="evidence" value="ECO:0007669"/>
    <property type="project" value="UniProtKB-EC"/>
</dbReference>
<dbReference type="Gene3D" id="1.10.860.10">
    <property type="entry name" value="DNAb Helicase, Chain A"/>
    <property type="match status" value="1"/>
</dbReference>
<gene>
    <name evidence="14" type="ORF">RZN69_08575</name>
</gene>
<evidence type="ECO:0000256" key="12">
    <source>
        <dbReference type="SAM" id="MobiDB-lite"/>
    </source>
</evidence>
<keyword evidence="9" id="KW-0413">Isomerase</keyword>
<evidence type="ECO:0000256" key="11">
    <source>
        <dbReference type="ARBA" id="ARBA00048954"/>
    </source>
</evidence>
<dbReference type="InterPro" id="IPR007693">
    <property type="entry name" value="DNA_helicase_DnaB-like_N"/>
</dbReference>
<dbReference type="GO" id="GO:0016787">
    <property type="term" value="F:hydrolase activity"/>
    <property type="evidence" value="ECO:0007669"/>
    <property type="project" value="UniProtKB-KW"/>
</dbReference>
<dbReference type="SUPFAM" id="SSF48024">
    <property type="entry name" value="N-terminal domain of DnaB helicase"/>
    <property type="match status" value="1"/>
</dbReference>
<dbReference type="Pfam" id="PF00772">
    <property type="entry name" value="DnaB"/>
    <property type="match status" value="1"/>
</dbReference>
<evidence type="ECO:0000313" key="14">
    <source>
        <dbReference type="EMBL" id="WOO43146.1"/>
    </source>
</evidence>
<dbReference type="KEGG" id="puo:RZN69_08575"/>
<dbReference type="AlphaFoldDB" id="A0AAQ3LC97"/>
<keyword evidence="15" id="KW-1185">Reference proteome</keyword>
<dbReference type="GO" id="GO:0005524">
    <property type="term" value="F:ATP binding"/>
    <property type="evidence" value="ECO:0007669"/>
    <property type="project" value="UniProtKB-KW"/>
</dbReference>
<dbReference type="PANTHER" id="PTHR30153">
    <property type="entry name" value="REPLICATIVE DNA HELICASE DNAB"/>
    <property type="match status" value="1"/>
</dbReference>
<dbReference type="GO" id="GO:1990077">
    <property type="term" value="C:primosome complex"/>
    <property type="evidence" value="ECO:0007669"/>
    <property type="project" value="UniProtKB-KW"/>
</dbReference>
<evidence type="ECO:0000256" key="3">
    <source>
        <dbReference type="ARBA" id="ARBA00022705"/>
    </source>
</evidence>
<evidence type="ECO:0000256" key="7">
    <source>
        <dbReference type="ARBA" id="ARBA00022840"/>
    </source>
</evidence>
<dbReference type="EC" id="5.6.2.3" evidence="10"/>
<dbReference type="InterPro" id="IPR027417">
    <property type="entry name" value="P-loop_NTPase"/>
</dbReference>
<evidence type="ECO:0000256" key="9">
    <source>
        <dbReference type="ARBA" id="ARBA00023235"/>
    </source>
</evidence>
<comment type="similarity">
    <text evidence="1">Belongs to the helicase family. DnaB subfamily.</text>
</comment>
<evidence type="ECO:0000256" key="4">
    <source>
        <dbReference type="ARBA" id="ARBA00022741"/>
    </source>
</evidence>
<dbReference type="RefSeq" id="WP_317835685.1">
    <property type="nucleotide sequence ID" value="NZ_CP136920.1"/>
</dbReference>
<evidence type="ECO:0000259" key="13">
    <source>
        <dbReference type="PROSITE" id="PS51199"/>
    </source>
</evidence>
<proteinExistence type="inferred from homology"/>
<dbReference type="SUPFAM" id="SSF52540">
    <property type="entry name" value="P-loop containing nucleoside triphosphate hydrolases"/>
    <property type="match status" value="1"/>
</dbReference>
<dbReference type="GO" id="GO:0006269">
    <property type="term" value="P:DNA replication, synthesis of primer"/>
    <property type="evidence" value="ECO:0007669"/>
    <property type="project" value="UniProtKB-KW"/>
</dbReference>
<feature type="domain" description="SF4 helicase" evidence="13">
    <location>
        <begin position="180"/>
        <end position="437"/>
    </location>
</feature>
<keyword evidence="6 14" id="KW-0347">Helicase</keyword>
<keyword evidence="3" id="KW-0235">DNA replication</keyword>
<keyword evidence="8" id="KW-0238">DNA-binding</keyword>
<evidence type="ECO:0000313" key="15">
    <source>
        <dbReference type="Proteomes" id="UP001304300"/>
    </source>
</evidence>
<dbReference type="Gene3D" id="3.40.50.300">
    <property type="entry name" value="P-loop containing nucleotide triphosphate hydrolases"/>
    <property type="match status" value="1"/>
</dbReference>
<dbReference type="Pfam" id="PF03796">
    <property type="entry name" value="DnaB_C"/>
    <property type="match status" value="1"/>
</dbReference>
<sequence>MHKVYNKPPHNIELEQALLACILLEGGKETMPLCVESDIHQDVFYSTKHQLIWNALLSLYKEGVEPLNEIFLTEQLNKTNELDQAGGDVYFIELTNRIDTHIGIQHYIDQVREHYLGRQIIRAGTRLIESVYDGVDGQELVRKAEKEVFGLTRKTVVSLNPIGPSVTRVIEAINGARVNRQGAISGVRTGLYSLDRVTGGFRPGQLIVAAAGPKEGKSSLMLRCVDNTALPEEGEPGGVLIFSMEMQTDELTERLIAYRGYINLEHIKEGFTNQDAELVKAAHEVEAAPIWINDTNLDVFKLRTMARRHMSQHPNTKLICVDYLGLFERTSRKQEERDRYEEATRECKKMAQELNVPVLLLAQLNRAGRKEGQRPHGYDIKFGSGAEADADKVILIYTKKDGSKQVIVDFQRNGTKGDIDVDWTDYCTRFDDKGQSPASLAAKQPEQTEVDL</sequence>
<evidence type="ECO:0000256" key="1">
    <source>
        <dbReference type="ARBA" id="ARBA00008428"/>
    </source>
</evidence>
<feature type="region of interest" description="Disordered" evidence="12">
    <location>
        <begin position="433"/>
        <end position="452"/>
    </location>
</feature>
<evidence type="ECO:0000256" key="6">
    <source>
        <dbReference type="ARBA" id="ARBA00022806"/>
    </source>
</evidence>
<evidence type="ECO:0000256" key="8">
    <source>
        <dbReference type="ARBA" id="ARBA00023125"/>
    </source>
</evidence>
<accession>A0AAQ3LC97</accession>
<keyword evidence="7" id="KW-0067">ATP-binding</keyword>
<evidence type="ECO:0000256" key="2">
    <source>
        <dbReference type="ARBA" id="ARBA00022515"/>
    </source>
</evidence>
<dbReference type="GO" id="GO:0005829">
    <property type="term" value="C:cytosol"/>
    <property type="evidence" value="ECO:0007669"/>
    <property type="project" value="TreeGrafter"/>
</dbReference>
<dbReference type="PANTHER" id="PTHR30153:SF2">
    <property type="entry name" value="REPLICATIVE DNA HELICASE"/>
    <property type="match status" value="1"/>
</dbReference>
<evidence type="ECO:0000256" key="10">
    <source>
        <dbReference type="ARBA" id="ARBA00044969"/>
    </source>
</evidence>
<evidence type="ECO:0000256" key="5">
    <source>
        <dbReference type="ARBA" id="ARBA00022801"/>
    </source>
</evidence>
<dbReference type="InterPro" id="IPR016136">
    <property type="entry name" value="DNA_helicase_N/primase_C"/>
</dbReference>
<dbReference type="EMBL" id="CP136920">
    <property type="protein sequence ID" value="WOO43146.1"/>
    <property type="molecule type" value="Genomic_DNA"/>
</dbReference>
<organism evidence="14 15">
    <name type="scientific">Rubellicoccus peritrichatus</name>
    <dbReference type="NCBI Taxonomy" id="3080537"/>
    <lineage>
        <taxon>Bacteria</taxon>
        <taxon>Pseudomonadati</taxon>
        <taxon>Verrucomicrobiota</taxon>
        <taxon>Opitutia</taxon>
        <taxon>Puniceicoccales</taxon>
        <taxon>Cerasicoccaceae</taxon>
        <taxon>Rubellicoccus</taxon>
    </lineage>
</organism>
<keyword evidence="5" id="KW-0378">Hydrolase</keyword>
<comment type="catalytic activity">
    <reaction evidence="11">
        <text>ATP + H2O = ADP + phosphate + H(+)</text>
        <dbReference type="Rhea" id="RHEA:13065"/>
        <dbReference type="ChEBI" id="CHEBI:15377"/>
        <dbReference type="ChEBI" id="CHEBI:15378"/>
        <dbReference type="ChEBI" id="CHEBI:30616"/>
        <dbReference type="ChEBI" id="CHEBI:43474"/>
        <dbReference type="ChEBI" id="CHEBI:456216"/>
        <dbReference type="EC" id="5.6.2.3"/>
    </reaction>
</comment>
<dbReference type="PROSITE" id="PS51199">
    <property type="entry name" value="SF4_HELICASE"/>
    <property type="match status" value="1"/>
</dbReference>
<protein>
    <recommendedName>
        <fullName evidence="10">DNA 5'-3' helicase</fullName>
        <ecNumber evidence="10">5.6.2.3</ecNumber>
    </recommendedName>
</protein>
<name>A0AAQ3LC97_9BACT</name>
<reference evidence="14 15" key="1">
    <citation type="submission" date="2023-10" db="EMBL/GenBank/DDBJ databases">
        <title>Rubellicoccus peritrichatus gen. nov., sp. nov., isolated from an algae of coral reef tank.</title>
        <authorList>
            <person name="Luo J."/>
        </authorList>
    </citation>
    <scope>NUCLEOTIDE SEQUENCE [LARGE SCALE GENOMIC DNA]</scope>
    <source>
        <strain evidence="14 15">CR14</strain>
    </source>
</reference>
<dbReference type="InterPro" id="IPR036185">
    <property type="entry name" value="DNA_heli_DnaB-like_N_sf"/>
</dbReference>